<accession>A0A521D1W7</accession>
<evidence type="ECO:0000256" key="4">
    <source>
        <dbReference type="RuleBase" id="RU361153"/>
    </source>
</evidence>
<dbReference type="GO" id="GO:0004553">
    <property type="term" value="F:hydrolase activity, hydrolyzing O-glycosyl compounds"/>
    <property type="evidence" value="ECO:0007669"/>
    <property type="project" value="InterPro"/>
</dbReference>
<dbReference type="InterPro" id="IPR052066">
    <property type="entry name" value="Glycosphingolipid_Hydrolases"/>
</dbReference>
<dbReference type="PANTHER" id="PTHR31308">
    <property type="match status" value="1"/>
</dbReference>
<dbReference type="EMBL" id="FXTB01000004">
    <property type="protein sequence ID" value="SMO65686.1"/>
    <property type="molecule type" value="Genomic_DNA"/>
</dbReference>
<dbReference type="OrthoDB" id="9800955at2"/>
<dbReference type="RefSeq" id="WP_142533291.1">
    <property type="nucleotide sequence ID" value="NZ_FXTB01000004.1"/>
</dbReference>
<dbReference type="PANTHER" id="PTHR31308:SF3">
    <property type="entry name" value="ENDOGLYCOCERAMIDASE"/>
    <property type="match status" value="1"/>
</dbReference>
<feature type="domain" description="Glycoside hydrolase family 5 C-terminal" evidence="6">
    <location>
        <begin position="434"/>
        <end position="477"/>
    </location>
</feature>
<dbReference type="SUPFAM" id="SSF51445">
    <property type="entry name" value="(Trans)glycosidases"/>
    <property type="match status" value="1"/>
</dbReference>
<comment type="similarity">
    <text evidence="1 4">Belongs to the glycosyl hydrolase 5 (cellulase A) family.</text>
</comment>
<dbReference type="GO" id="GO:0016042">
    <property type="term" value="P:lipid catabolic process"/>
    <property type="evidence" value="ECO:0007669"/>
    <property type="project" value="UniProtKB-ARBA"/>
</dbReference>
<dbReference type="PROSITE" id="PS51257">
    <property type="entry name" value="PROKAR_LIPOPROTEIN"/>
    <property type="match status" value="1"/>
</dbReference>
<keyword evidence="3 4" id="KW-0326">Glycosidase</keyword>
<keyword evidence="8" id="KW-1185">Reference proteome</keyword>
<protein>
    <submittedName>
        <fullName evidence="7">Endoglycosylceramidase</fullName>
    </submittedName>
</protein>
<proteinExistence type="inferred from homology"/>
<dbReference type="AlphaFoldDB" id="A0A521D1W7"/>
<dbReference type="Gene3D" id="3.20.20.80">
    <property type="entry name" value="Glycosidases"/>
    <property type="match status" value="1"/>
</dbReference>
<keyword evidence="2 4" id="KW-0378">Hydrolase</keyword>
<dbReference type="InterPro" id="IPR041036">
    <property type="entry name" value="GH5_C"/>
</dbReference>
<evidence type="ECO:0000256" key="2">
    <source>
        <dbReference type="ARBA" id="ARBA00022801"/>
    </source>
</evidence>
<evidence type="ECO:0000256" key="3">
    <source>
        <dbReference type="ARBA" id="ARBA00023295"/>
    </source>
</evidence>
<feature type="domain" description="Glycoside hydrolase family 5" evidence="5">
    <location>
        <begin position="37"/>
        <end position="420"/>
    </location>
</feature>
<dbReference type="Gene3D" id="2.60.40.1180">
    <property type="entry name" value="Golgi alpha-mannosidase II"/>
    <property type="match status" value="1"/>
</dbReference>
<sequence length="520" mass="59132">MKKVIIALLSCCFIIGCSTDTTVVFPNKITVEGDAFVDEYGREVILHGINVVNKNPKDQYLYKGGPEFYKLLKQQGFNSIRFVIIWDGVEPEPGVYNDDYLAEIDKRIEWAAANDLFVVLDMHQDLFSIKYADGAPEWATITDGKEHTTGAIWSDAYMLSEAVQTAFDHFWNNTPAPDGMGIQDHYAKAWKHVAKRYANNPHVIGYDIMNEPFAGSSAKMVMEAMLTAYGELVYKTQGKTLSEEQIMMIWADQRSRTKALDLLSTEENYAYVIDALYAFNAGFESTHLQAMYQRVANEIREVDQKSILFLEHSYFSNMGVRSSIERVRLKNGQPDPLVAYAPHGYDLVTDTKDAAGARSERVNFIYKRIKEKGEQLKMPVWLGEWGAYYSHGEEIVPVAQYAVSLIEKYKFGQAYWSYDPGTEKKAYFTHALLRPYPAYTNGRILSYGFNRETAVFEMVWKENAGTKEATMVFIPEVERINKSELPAGSVLKALKGTRHGWLLIQPTGRVETRTLKLNLN</sequence>
<dbReference type="InterPro" id="IPR017853">
    <property type="entry name" value="GH"/>
</dbReference>
<evidence type="ECO:0000259" key="5">
    <source>
        <dbReference type="Pfam" id="PF00150"/>
    </source>
</evidence>
<evidence type="ECO:0000313" key="7">
    <source>
        <dbReference type="EMBL" id="SMO65686.1"/>
    </source>
</evidence>
<organism evidence="7 8">
    <name type="scientific">Saccharicrinis carchari</name>
    <dbReference type="NCBI Taxonomy" id="1168039"/>
    <lineage>
        <taxon>Bacteria</taxon>
        <taxon>Pseudomonadati</taxon>
        <taxon>Bacteroidota</taxon>
        <taxon>Bacteroidia</taxon>
        <taxon>Marinilabiliales</taxon>
        <taxon>Marinilabiliaceae</taxon>
        <taxon>Saccharicrinis</taxon>
    </lineage>
</organism>
<gene>
    <name evidence="7" type="ORF">SAMN06265379_104136</name>
</gene>
<dbReference type="GO" id="GO:1901136">
    <property type="term" value="P:carbohydrate derivative catabolic process"/>
    <property type="evidence" value="ECO:0007669"/>
    <property type="project" value="UniProtKB-ARBA"/>
</dbReference>
<dbReference type="InterPro" id="IPR018087">
    <property type="entry name" value="Glyco_hydro_5_CS"/>
</dbReference>
<dbReference type="InterPro" id="IPR001547">
    <property type="entry name" value="Glyco_hydro_5"/>
</dbReference>
<evidence type="ECO:0000256" key="1">
    <source>
        <dbReference type="ARBA" id="ARBA00005641"/>
    </source>
</evidence>
<dbReference type="Pfam" id="PF00150">
    <property type="entry name" value="Cellulase"/>
    <property type="match status" value="1"/>
</dbReference>
<dbReference type="GO" id="GO:0000272">
    <property type="term" value="P:polysaccharide catabolic process"/>
    <property type="evidence" value="ECO:0007669"/>
    <property type="project" value="InterPro"/>
</dbReference>
<reference evidence="7 8" key="1">
    <citation type="submission" date="2017-05" db="EMBL/GenBank/DDBJ databases">
        <authorList>
            <person name="Varghese N."/>
            <person name="Submissions S."/>
        </authorList>
    </citation>
    <scope>NUCLEOTIDE SEQUENCE [LARGE SCALE GENOMIC DNA]</scope>
    <source>
        <strain evidence="7 8">DSM 27040</strain>
    </source>
</reference>
<name>A0A521D1W7_SACCC</name>
<evidence type="ECO:0000259" key="6">
    <source>
        <dbReference type="Pfam" id="PF18564"/>
    </source>
</evidence>
<evidence type="ECO:0000313" key="8">
    <source>
        <dbReference type="Proteomes" id="UP000319040"/>
    </source>
</evidence>
<dbReference type="Proteomes" id="UP000319040">
    <property type="component" value="Unassembled WGS sequence"/>
</dbReference>
<dbReference type="PROSITE" id="PS00659">
    <property type="entry name" value="GLYCOSYL_HYDROL_F5"/>
    <property type="match status" value="1"/>
</dbReference>
<dbReference type="InterPro" id="IPR013780">
    <property type="entry name" value="Glyco_hydro_b"/>
</dbReference>
<dbReference type="Pfam" id="PF18564">
    <property type="entry name" value="Glyco_hydro_5_C"/>
    <property type="match status" value="1"/>
</dbReference>